<dbReference type="AlphaFoldDB" id="H1Z0Q9"/>
<accession>H1Z0Q9</accession>
<dbReference type="Pfam" id="PF04851">
    <property type="entry name" value="ResIII"/>
    <property type="match status" value="1"/>
</dbReference>
<feature type="domain" description="Helicase C-terminal" evidence="6">
    <location>
        <begin position="507"/>
        <end position="661"/>
    </location>
</feature>
<evidence type="ECO:0000256" key="4">
    <source>
        <dbReference type="ARBA" id="ARBA00022840"/>
    </source>
</evidence>
<dbReference type="InParanoid" id="H1Z0Q9"/>
<keyword evidence="4" id="KW-0067">ATP-binding</keyword>
<reference evidence="7 8" key="1">
    <citation type="submission" date="2011-10" db="EMBL/GenBank/DDBJ databases">
        <title>The Improved High-Quality Draft genome of Methanoplanus limicola DSM 2279.</title>
        <authorList>
            <consortium name="US DOE Joint Genome Institute (JGI-PGF)"/>
            <person name="Lucas S."/>
            <person name="Copeland A."/>
            <person name="Lapidus A."/>
            <person name="Glavina del Rio T."/>
            <person name="Dalin E."/>
            <person name="Tice H."/>
            <person name="Bruce D."/>
            <person name="Goodwin L."/>
            <person name="Pitluck S."/>
            <person name="Peters L."/>
            <person name="Mikhailova N."/>
            <person name="Lu M."/>
            <person name="Kyrpides N."/>
            <person name="Mavromatis K."/>
            <person name="Ivanova N."/>
            <person name="Markowitz V."/>
            <person name="Cheng J.-F."/>
            <person name="Hugenholtz P."/>
            <person name="Woyke T."/>
            <person name="Wu D."/>
            <person name="Wirth R."/>
            <person name="Brambilla E.-M."/>
            <person name="Klenk H.-P."/>
            <person name="Eisen J.A."/>
        </authorList>
    </citation>
    <scope>NUCLEOTIDE SEQUENCE [LARGE SCALE GENOMIC DNA]</scope>
    <source>
        <strain evidence="7 8">DSM 2279</strain>
    </source>
</reference>
<dbReference type="PROSITE" id="PS51192">
    <property type="entry name" value="HELICASE_ATP_BIND_1"/>
    <property type="match status" value="1"/>
</dbReference>
<evidence type="ECO:0000313" key="8">
    <source>
        <dbReference type="Proteomes" id="UP000005741"/>
    </source>
</evidence>
<dbReference type="Proteomes" id="UP000005741">
    <property type="component" value="Chromosome"/>
</dbReference>
<dbReference type="PANTHER" id="PTHR11274">
    <property type="entry name" value="RAD25/XP-B DNA REPAIR HELICASE"/>
    <property type="match status" value="1"/>
</dbReference>
<dbReference type="STRING" id="937775.Metlim_2123"/>
<evidence type="ECO:0000256" key="3">
    <source>
        <dbReference type="ARBA" id="ARBA00022806"/>
    </source>
</evidence>
<dbReference type="GO" id="GO:0140097">
    <property type="term" value="F:catalytic activity, acting on DNA"/>
    <property type="evidence" value="ECO:0007669"/>
    <property type="project" value="UniProtKB-ARBA"/>
</dbReference>
<dbReference type="SMART" id="SM00487">
    <property type="entry name" value="DEXDc"/>
    <property type="match status" value="1"/>
</dbReference>
<dbReference type="EMBL" id="CM001436">
    <property type="protein sequence ID" value="EHQ36202.1"/>
    <property type="molecule type" value="Genomic_DNA"/>
</dbReference>
<dbReference type="OrthoDB" id="11644at2157"/>
<dbReference type="GO" id="GO:0003677">
    <property type="term" value="F:DNA binding"/>
    <property type="evidence" value="ECO:0007669"/>
    <property type="project" value="InterPro"/>
</dbReference>
<dbReference type="SUPFAM" id="SSF52540">
    <property type="entry name" value="P-loop containing nucleoside triphosphate hydrolases"/>
    <property type="match status" value="1"/>
</dbReference>
<dbReference type="RefSeq" id="WP_004078454.1">
    <property type="nucleotide sequence ID" value="NZ_CM001436.1"/>
</dbReference>
<dbReference type="GO" id="GO:0004386">
    <property type="term" value="F:helicase activity"/>
    <property type="evidence" value="ECO:0007669"/>
    <property type="project" value="UniProtKB-KW"/>
</dbReference>
<organism evidence="7 8">
    <name type="scientific">Methanoplanus limicola DSM 2279</name>
    <dbReference type="NCBI Taxonomy" id="937775"/>
    <lineage>
        <taxon>Archaea</taxon>
        <taxon>Methanobacteriati</taxon>
        <taxon>Methanobacteriota</taxon>
        <taxon>Stenosarchaea group</taxon>
        <taxon>Methanomicrobia</taxon>
        <taxon>Methanomicrobiales</taxon>
        <taxon>Methanomicrobiaceae</taxon>
        <taxon>Methanoplanus</taxon>
    </lineage>
</organism>
<dbReference type="GO" id="GO:0016787">
    <property type="term" value="F:hydrolase activity"/>
    <property type="evidence" value="ECO:0007669"/>
    <property type="project" value="UniProtKB-KW"/>
</dbReference>
<evidence type="ECO:0000256" key="1">
    <source>
        <dbReference type="ARBA" id="ARBA00022741"/>
    </source>
</evidence>
<dbReference type="InterPro" id="IPR006935">
    <property type="entry name" value="Helicase/UvrB_N"/>
</dbReference>
<name>H1Z0Q9_9EURY</name>
<protein>
    <submittedName>
        <fullName evidence="7">Type III restriction protein res subunit</fullName>
    </submittedName>
</protein>
<proteinExistence type="predicted"/>
<keyword evidence="1" id="KW-0547">Nucleotide-binding</keyword>
<dbReference type="InterPro" id="IPR014001">
    <property type="entry name" value="Helicase_ATP-bd"/>
</dbReference>
<dbReference type="HOGENOM" id="CLU_302414_0_0_2"/>
<sequence>MVLCSKCNKNQAVDMGLCTDCLISHRSGGSNCVQFECFKKDYLKEPYSGIFWADDALLQYQYYVEDHNFEPILCGEFGGDYREEHQKLEYWYENNFFNILKERLEYQSVYNPLENDPDYYDNIKKKFIDFHRKVLLLNSYSDSNNDQHVYSGYLSLILKKILAELANGNHSRNNNSVNPEIIERVDSIMDPGSGLYYLELFFMIKDRKFLDDFIDNINSYSPEDAYSLVKTPILTLIPWEHQRNAIIRWKHHNSSGIVEMATATGKTVVGMMAIEDFWKRNRGSGTVRILCHSRVILNQWRNEIVKQMGLIDSRKPESFHPIKLGKFEVHFNTIQRVMKNPQAFEADLIIIDEVHHLAGREFRKVIDAPHKYRLGLTAELGQGPRRSIIESNFGNIVFNYPISDALRDRIIPEFKWVAHPVYLDIAEADEFREVSDSIRKLFTRIKYDSAKIKSLTNNQNATINGIFDFIQAIERAKYSGYEIPEDWKVLQNLIFKRRHIIHQSRPKLEKALNLAKSLGQQHKIIIFLMDTDSCDYVGDELKKEIKNVFVIHSKIKEEPINVVERFKKAPNGVLIGAQMLNEGINIPSADVGINLSYTKTRLQLIQRMGRVLRKDGNKKPIFYQFVAIPEQSFYVNEMDTELFADDLSWIQSTALRMELDVDIEWDDRELLEYKSNVEDYIKSNCHYDYSGEAKIGTFNLKRVLEEFEPESISRIIDILELFRDQEINDKQWEDIVKSAHFSKTQNGRYKKGEFLDIDKYWYILIIGNRNSDKISELFKNLKLSNEIENPEPLPELCLDENGFIVFPGEKSEYKLSEDEILNQNKVNLSRGEINELSSENEENIDDELFSTIGLIIKAKTSIKEGNSQKAREYIEKALIIDPGNIDAVNLHSKLTSTDSDSGLNVIKMGSFLRKKKCLMLDNLNYTPIDINLAKEILRLDDSKELYNELSTGGNAVNINGKKFERTEIEILLINKYRIKKFVEIYG</sequence>
<feature type="domain" description="Helicase ATP-binding" evidence="5">
    <location>
        <begin position="247"/>
        <end position="398"/>
    </location>
</feature>
<dbReference type="PANTHER" id="PTHR11274:SF0">
    <property type="entry name" value="GENERAL TRANSCRIPTION AND DNA REPAIR FACTOR IIH HELICASE SUBUNIT XPB"/>
    <property type="match status" value="1"/>
</dbReference>
<dbReference type="SMART" id="SM00490">
    <property type="entry name" value="HELICc"/>
    <property type="match status" value="1"/>
</dbReference>
<evidence type="ECO:0000256" key="2">
    <source>
        <dbReference type="ARBA" id="ARBA00022801"/>
    </source>
</evidence>
<evidence type="ECO:0000259" key="5">
    <source>
        <dbReference type="PROSITE" id="PS51192"/>
    </source>
</evidence>
<dbReference type="Gene3D" id="3.40.50.300">
    <property type="entry name" value="P-loop containing nucleotide triphosphate hydrolases"/>
    <property type="match status" value="2"/>
</dbReference>
<evidence type="ECO:0000313" key="7">
    <source>
        <dbReference type="EMBL" id="EHQ36202.1"/>
    </source>
</evidence>
<dbReference type="GO" id="GO:0005524">
    <property type="term" value="F:ATP binding"/>
    <property type="evidence" value="ECO:0007669"/>
    <property type="project" value="UniProtKB-KW"/>
</dbReference>
<dbReference type="PROSITE" id="PS51194">
    <property type="entry name" value="HELICASE_CTER"/>
    <property type="match status" value="1"/>
</dbReference>
<dbReference type="InterPro" id="IPR027417">
    <property type="entry name" value="P-loop_NTPase"/>
</dbReference>
<dbReference type="InterPro" id="IPR001650">
    <property type="entry name" value="Helicase_C-like"/>
</dbReference>
<gene>
    <name evidence="7" type="ORF">Metlim_2123</name>
</gene>
<keyword evidence="3" id="KW-0347">Helicase</keyword>
<evidence type="ECO:0000259" key="6">
    <source>
        <dbReference type="PROSITE" id="PS51194"/>
    </source>
</evidence>
<dbReference type="InterPro" id="IPR050615">
    <property type="entry name" value="ATP-dep_DNA_Helicase"/>
</dbReference>
<dbReference type="Pfam" id="PF00271">
    <property type="entry name" value="Helicase_C"/>
    <property type="match status" value="1"/>
</dbReference>
<keyword evidence="8" id="KW-1185">Reference proteome</keyword>
<keyword evidence="2" id="KW-0378">Hydrolase</keyword>